<reference evidence="3" key="1">
    <citation type="journal article" date="2015" name="PLoS ONE">
        <title>Chemosensory Gene Families in Adult Antennae of Anomala corpulenta Motschulsky (Coleoptera: Scarabaeidae: Rutelinae).</title>
        <authorList>
            <person name="Li X."/>
            <person name="Ju Q."/>
            <person name="Jie W."/>
            <person name="Li F."/>
            <person name="Jiang X."/>
            <person name="Hu J."/>
            <person name="Qu M."/>
        </authorList>
    </citation>
    <scope>NUCLEOTIDE SEQUENCE</scope>
</reference>
<dbReference type="Gene3D" id="1.10.238.20">
    <property type="entry name" value="Pheromone/general odorant binding protein domain"/>
    <property type="match status" value="1"/>
</dbReference>
<dbReference type="Pfam" id="PF01395">
    <property type="entry name" value="PBP_GOBP"/>
    <property type="match status" value="1"/>
</dbReference>
<evidence type="ECO:0000313" key="3">
    <source>
        <dbReference type="EMBL" id="AKC58526.1"/>
    </source>
</evidence>
<feature type="signal peptide" evidence="2">
    <location>
        <begin position="1"/>
        <end position="19"/>
    </location>
</feature>
<dbReference type="GO" id="GO:0005549">
    <property type="term" value="F:odorant binding"/>
    <property type="evidence" value="ECO:0007669"/>
    <property type="project" value="InterPro"/>
</dbReference>
<gene>
    <name evidence="3" type="primary">OBP5</name>
</gene>
<organism evidence="3">
    <name type="scientific">Anomala corpulenta</name>
    <dbReference type="NCBI Taxonomy" id="931571"/>
    <lineage>
        <taxon>Eukaryota</taxon>
        <taxon>Metazoa</taxon>
        <taxon>Ecdysozoa</taxon>
        <taxon>Arthropoda</taxon>
        <taxon>Hexapoda</taxon>
        <taxon>Insecta</taxon>
        <taxon>Pterygota</taxon>
        <taxon>Neoptera</taxon>
        <taxon>Endopterygota</taxon>
        <taxon>Coleoptera</taxon>
        <taxon>Polyphaga</taxon>
        <taxon>Scarabaeiformia</taxon>
        <taxon>Scarabaeidae</taxon>
        <taxon>Rutelinae</taxon>
        <taxon>Anomala</taxon>
    </lineage>
</organism>
<keyword evidence="1" id="KW-0175">Coiled coil</keyword>
<keyword evidence="2" id="KW-0732">Signal</keyword>
<dbReference type="CDD" id="cd23992">
    <property type="entry name" value="PBP_GOBP"/>
    <property type="match status" value="1"/>
</dbReference>
<evidence type="ECO:0000256" key="2">
    <source>
        <dbReference type="SAM" id="SignalP"/>
    </source>
</evidence>
<name>A0A0E3U352_9SCAR</name>
<protein>
    <submittedName>
        <fullName evidence="3">Odorant binding protein 5</fullName>
    </submittedName>
</protein>
<proteinExistence type="evidence at transcript level"/>
<dbReference type="InterPro" id="IPR006170">
    <property type="entry name" value="PBP/GOBP"/>
</dbReference>
<sequence>MMKLLLLLVFVSLSMQFQAKRKLTQDEIRAANKKCLKNSGMDSGVVKNIISLDTFPKPSDKYFKYLECMYFDQGYLDSDGLISYETIEDFILDFYDVDTVKQALEPCVVLQEGQNGGERAYNAAKCLIQNLEALEKRYEKQNKNADNTT</sequence>
<dbReference type="InterPro" id="IPR036728">
    <property type="entry name" value="PBP_GOBP_sf"/>
</dbReference>
<dbReference type="AlphaFoldDB" id="A0A0E3U352"/>
<feature type="chain" id="PRO_5005432567" evidence="2">
    <location>
        <begin position="20"/>
        <end position="149"/>
    </location>
</feature>
<evidence type="ECO:0000256" key="1">
    <source>
        <dbReference type="SAM" id="Coils"/>
    </source>
</evidence>
<accession>A0A0E3U352</accession>
<dbReference type="EMBL" id="KM251645">
    <property type="protein sequence ID" value="AKC58526.1"/>
    <property type="molecule type" value="mRNA"/>
</dbReference>
<feature type="coiled-coil region" evidence="1">
    <location>
        <begin position="121"/>
        <end position="148"/>
    </location>
</feature>
<dbReference type="SUPFAM" id="SSF47565">
    <property type="entry name" value="Insect pheromone/odorant-binding proteins"/>
    <property type="match status" value="1"/>
</dbReference>